<keyword evidence="2" id="KW-1185">Reference proteome</keyword>
<evidence type="ECO:0000313" key="2">
    <source>
        <dbReference type="Proteomes" id="UP000784294"/>
    </source>
</evidence>
<proteinExistence type="predicted"/>
<name>A0A3S5AWD2_9PLAT</name>
<dbReference type="EMBL" id="CAAALY010110919">
    <property type="protein sequence ID" value="VEL30276.1"/>
    <property type="molecule type" value="Genomic_DNA"/>
</dbReference>
<gene>
    <name evidence="1" type="ORF">PXEA_LOCUS23716</name>
</gene>
<sequence>MTVCSTFRGRTVEHVFCHLPHTRFGSARPALAITSPPAPVRLAQPQFYHRAGSVYGKAISCGSLLHSTPDYFGQCVYNMS</sequence>
<dbReference type="Proteomes" id="UP000784294">
    <property type="component" value="Unassembled WGS sequence"/>
</dbReference>
<organism evidence="1 2">
    <name type="scientific">Protopolystoma xenopodis</name>
    <dbReference type="NCBI Taxonomy" id="117903"/>
    <lineage>
        <taxon>Eukaryota</taxon>
        <taxon>Metazoa</taxon>
        <taxon>Spiralia</taxon>
        <taxon>Lophotrochozoa</taxon>
        <taxon>Platyhelminthes</taxon>
        <taxon>Monogenea</taxon>
        <taxon>Polyopisthocotylea</taxon>
        <taxon>Polystomatidea</taxon>
        <taxon>Polystomatidae</taxon>
        <taxon>Protopolystoma</taxon>
    </lineage>
</organism>
<comment type="caution">
    <text evidence="1">The sequence shown here is derived from an EMBL/GenBank/DDBJ whole genome shotgun (WGS) entry which is preliminary data.</text>
</comment>
<dbReference type="AlphaFoldDB" id="A0A3S5AWD2"/>
<protein>
    <submittedName>
        <fullName evidence="1">Uncharacterized protein</fullName>
    </submittedName>
</protein>
<reference evidence="1" key="1">
    <citation type="submission" date="2018-11" db="EMBL/GenBank/DDBJ databases">
        <authorList>
            <consortium name="Pathogen Informatics"/>
        </authorList>
    </citation>
    <scope>NUCLEOTIDE SEQUENCE</scope>
</reference>
<accession>A0A3S5AWD2</accession>
<evidence type="ECO:0000313" key="1">
    <source>
        <dbReference type="EMBL" id="VEL30276.1"/>
    </source>
</evidence>